<evidence type="ECO:0000259" key="1">
    <source>
        <dbReference type="Pfam" id="PF10006"/>
    </source>
</evidence>
<dbReference type="InterPro" id="IPR036868">
    <property type="entry name" value="TusA-like_sf"/>
</dbReference>
<evidence type="ECO:0000313" key="2">
    <source>
        <dbReference type="EMBL" id="SMF58063.1"/>
    </source>
</evidence>
<proteinExistence type="predicted"/>
<dbReference type="AlphaFoldDB" id="A0A1X7FSM9"/>
<dbReference type="InterPro" id="IPR018720">
    <property type="entry name" value="DUF2249"/>
</dbReference>
<dbReference type="RefSeq" id="WP_233211944.1">
    <property type="nucleotide sequence ID" value="NZ_BSQD01000008.1"/>
</dbReference>
<feature type="domain" description="DUF2249" evidence="1">
    <location>
        <begin position="13"/>
        <end position="77"/>
    </location>
</feature>
<sequence length="80" mass="9304">MIEMKPSNCDRSLDVRGLRPPEPMEQILNALAGLPDRRYLLVMMDREPFPLYGVLDQRGFRHSIERLNGAGYELSIWQDD</sequence>
<name>A0A1X7FSM9_TRICW</name>
<protein>
    <submittedName>
        <fullName evidence="2">Uncharacterized conserved protein</fullName>
    </submittedName>
</protein>
<dbReference type="EMBL" id="FXAH01000011">
    <property type="protein sequence ID" value="SMF58063.1"/>
    <property type="molecule type" value="Genomic_DNA"/>
</dbReference>
<organism evidence="2 3">
    <name type="scientific">Trinickia caryophylli</name>
    <name type="common">Paraburkholderia caryophylli</name>
    <dbReference type="NCBI Taxonomy" id="28094"/>
    <lineage>
        <taxon>Bacteria</taxon>
        <taxon>Pseudomonadati</taxon>
        <taxon>Pseudomonadota</taxon>
        <taxon>Betaproteobacteria</taxon>
        <taxon>Burkholderiales</taxon>
        <taxon>Burkholderiaceae</taxon>
        <taxon>Trinickia</taxon>
    </lineage>
</organism>
<dbReference type="STRING" id="28094.SAMN06295900_11164"/>
<evidence type="ECO:0000313" key="3">
    <source>
        <dbReference type="Proteomes" id="UP000192911"/>
    </source>
</evidence>
<reference evidence="3" key="1">
    <citation type="submission" date="2017-04" db="EMBL/GenBank/DDBJ databases">
        <authorList>
            <person name="Varghese N."/>
            <person name="Submissions S."/>
        </authorList>
    </citation>
    <scope>NUCLEOTIDE SEQUENCE [LARGE SCALE GENOMIC DNA]</scope>
    <source>
        <strain evidence="3">Ballard 720</strain>
    </source>
</reference>
<dbReference type="SUPFAM" id="SSF64307">
    <property type="entry name" value="SirA-like"/>
    <property type="match status" value="1"/>
</dbReference>
<dbReference type="GeneID" id="95552908"/>
<gene>
    <name evidence="2" type="ORF">SAMN06295900_11164</name>
</gene>
<dbReference type="Pfam" id="PF10006">
    <property type="entry name" value="DUF2249"/>
    <property type="match status" value="1"/>
</dbReference>
<dbReference type="Proteomes" id="UP000192911">
    <property type="component" value="Unassembled WGS sequence"/>
</dbReference>
<accession>A0A1X7FSM9</accession>
<keyword evidence="3" id="KW-1185">Reference proteome</keyword>